<feature type="compositionally biased region" description="Basic and acidic residues" evidence="1">
    <location>
        <begin position="332"/>
        <end position="356"/>
    </location>
</feature>
<name>A0A444S4C5_VERDA</name>
<feature type="compositionally biased region" description="Polar residues" evidence="1">
    <location>
        <begin position="1169"/>
        <end position="1188"/>
    </location>
</feature>
<dbReference type="Gene3D" id="1.10.20.10">
    <property type="entry name" value="Histone, subunit A"/>
    <property type="match status" value="1"/>
</dbReference>
<feature type="compositionally biased region" description="Polar residues" evidence="1">
    <location>
        <begin position="1"/>
        <end position="11"/>
    </location>
</feature>
<feature type="region of interest" description="Disordered" evidence="1">
    <location>
        <begin position="1"/>
        <end position="47"/>
    </location>
</feature>
<dbReference type="Proteomes" id="UP000288725">
    <property type="component" value="Unassembled WGS sequence"/>
</dbReference>
<feature type="compositionally biased region" description="Polar residues" evidence="1">
    <location>
        <begin position="653"/>
        <end position="664"/>
    </location>
</feature>
<reference evidence="2 3" key="1">
    <citation type="submission" date="2018-12" db="EMBL/GenBank/DDBJ databases">
        <title>Genome of Verticillium dahliae isolate Getta Getta.</title>
        <authorList>
            <person name="Gardiner D.M."/>
        </authorList>
    </citation>
    <scope>NUCLEOTIDE SEQUENCE [LARGE SCALE GENOMIC DNA]</scope>
    <source>
        <strain evidence="2 3">Getta Getta</strain>
    </source>
</reference>
<feature type="compositionally biased region" description="Acidic residues" evidence="1">
    <location>
        <begin position="1213"/>
        <end position="1223"/>
    </location>
</feature>
<feature type="compositionally biased region" description="Polar residues" evidence="1">
    <location>
        <begin position="312"/>
        <end position="329"/>
    </location>
</feature>
<feature type="compositionally biased region" description="Acidic residues" evidence="1">
    <location>
        <begin position="389"/>
        <end position="401"/>
    </location>
</feature>
<feature type="compositionally biased region" description="Low complexity" evidence="1">
    <location>
        <begin position="640"/>
        <end position="652"/>
    </location>
</feature>
<feature type="compositionally biased region" description="Basic and acidic residues" evidence="1">
    <location>
        <begin position="1090"/>
        <end position="1100"/>
    </location>
</feature>
<evidence type="ECO:0000256" key="1">
    <source>
        <dbReference type="SAM" id="MobiDB-lite"/>
    </source>
</evidence>
<feature type="region of interest" description="Disordered" evidence="1">
    <location>
        <begin position="582"/>
        <end position="1100"/>
    </location>
</feature>
<feature type="compositionally biased region" description="Basic and acidic residues" evidence="1">
    <location>
        <begin position="960"/>
        <end position="973"/>
    </location>
</feature>
<feature type="compositionally biased region" description="Polar residues" evidence="1">
    <location>
        <begin position="1278"/>
        <end position="1304"/>
    </location>
</feature>
<dbReference type="InterPro" id="IPR009072">
    <property type="entry name" value="Histone-fold"/>
</dbReference>
<feature type="compositionally biased region" description="Polar residues" evidence="1">
    <location>
        <begin position="696"/>
        <end position="705"/>
    </location>
</feature>
<feature type="compositionally biased region" description="Polar residues" evidence="1">
    <location>
        <begin position="530"/>
        <end position="551"/>
    </location>
</feature>
<sequence length="1406" mass="152680">MAASSTTDSTLSRPSSIAPPASRRLPRSRSESFSSDRPSTIMGHSLMSPPLSVSPEAAFIAASAASQIVTNDHDSHADTWYDQHGIEPAGETALVSPGALKLVNSFLDQLLFNFLQVSRATTLTALRPAVSEVLKPKLAKDAINNADEELREYLGGADEDEFAAPRGTDSLRDWDVELVWKRTRLRCMVYSSLGDMEEEDEDFYTEQENLEPGAEEQGSEIISPAVAIFLTSVLEFMGEAALVLAGQAAYNRMRTNFERSLKDGSKSHNDIADRIVVEELDMERVALDRTLGRLWRAWKKRIRSPIPDTPRRFSQSSRGHFRQGSSPSETARALDRTEETESGFKEKALEEKEPAMDRVEEFVKASAIPLPVGDHDVDEIEVPGLISYSDDEGDGDEEDDDKDRRAPRPRSMMIFSQIFTNALPSPTWSQPRTPLSPIPSSRKRSNSLPTPAPSPYDSPAAKRPKVEAIPSKLADEVDVDSDKAISTETITEAVESTEGPALATQLLTEPLTEDSPVSPSISDDSAEATAKQQNEQVSTSEAVQESISVDQEQAPPEFGRRSSKRMSRIIGSAAVASTAVAAAAAATAAATAGATEEKPLQQQQSPKAQDTSDGEIDEVEDFTEEPQILTSARVSFAGRSSPSVSDSSKVPSINTNIPQRTPSVHSARVIDVVGPKSPIGRSRTPSAEGSERIRPTSLSRRSSVHTPPVVEEKPRPAPIDTLMRNAGPAPGARSPAERLTRRQGTNLSISEAEEEPDYVPNRDGTPMTLASRYAPQTPDELQTQFEESDQPIFGSAVRQPGSPRQEHRPATTKVTILTTTDSSNAFGTYKASSPPRKSPGLPRSQTDRSREEPYSASHGHTTSIGVVSVERQSLGRESPERARQIHTSGSSGSSNAGKIRPLRTSEESKGSPRVENVARNFEELIQSDQTIQYTLTPENMRDVKPSRSAQNSPVAGPKSRRSEDVRVADRERSQPSSNTAVKRSGSTSLATGLNSHPVSELKPNAKPTGYIPRAPPNANTNRSKSGGPQARDARVPRESMIDFADFIRSTGPTGENGPAPLRNGNGQVPSVKNSIDSRRVSSNSNRPRLQARDAAVDSREDNSDLIDFIRRGPPSSHNNPRIPRHVAPFRSTMDSDQMTGAIGGKAIDASLPNIRYSQASTNVTDVTMPSVQSSVNSQSALTKNNRQNDVIDEEEFMPKRTQRRVKDPYAIDFSDEEDEDDLDGPPKPPQKQEESLADFLRNYQPPPEPVVQTPLANRPKKKASAPSLIGRFTRGINHGSQSQAATNGGAQTSMAEPRSSSSRQVGGALGHTPIQVSMPPGYDQYGPIDGTRRLATQSSGRVPMKKYEPREASSVVTRTSDLASFLRDSEPPPHSNPPSLYSTQEQSSSGSGFSKMFGRRKKSSMA</sequence>
<dbReference type="GO" id="GO:0046982">
    <property type="term" value="F:protein heterodimerization activity"/>
    <property type="evidence" value="ECO:0007669"/>
    <property type="project" value="InterPro"/>
</dbReference>
<feature type="compositionally biased region" description="Acidic residues" evidence="1">
    <location>
        <begin position="612"/>
        <end position="624"/>
    </location>
</feature>
<comment type="caution">
    <text evidence="2">The sequence shown here is derived from an EMBL/GenBank/DDBJ whole genome shotgun (WGS) entry which is preliminary data.</text>
</comment>
<feature type="compositionally biased region" description="Polar residues" evidence="1">
    <location>
        <begin position="974"/>
        <end position="997"/>
    </location>
</feature>
<proteinExistence type="predicted"/>
<feature type="compositionally biased region" description="Polar residues" evidence="1">
    <location>
        <begin position="1017"/>
        <end position="1026"/>
    </location>
</feature>
<feature type="compositionally biased region" description="Low complexity" evidence="1">
    <location>
        <begin position="1379"/>
        <end position="1394"/>
    </location>
</feature>
<feature type="compositionally biased region" description="Low complexity" evidence="1">
    <location>
        <begin position="12"/>
        <end position="23"/>
    </location>
</feature>
<feature type="compositionally biased region" description="Polar residues" evidence="1">
    <location>
        <begin position="417"/>
        <end position="433"/>
    </location>
</feature>
<dbReference type="EMBL" id="RSDZ01000030">
    <property type="protein sequence ID" value="RXG48261.1"/>
    <property type="molecule type" value="Genomic_DNA"/>
</dbReference>
<feature type="compositionally biased region" description="Basic and acidic residues" evidence="1">
    <location>
        <begin position="903"/>
        <end position="912"/>
    </location>
</feature>
<evidence type="ECO:0000313" key="3">
    <source>
        <dbReference type="Proteomes" id="UP000288725"/>
    </source>
</evidence>
<feature type="compositionally biased region" description="Basic residues" evidence="1">
    <location>
        <begin position="1397"/>
        <end position="1406"/>
    </location>
</feature>
<feature type="region of interest" description="Disordered" evidence="1">
    <location>
        <begin position="386"/>
        <end position="565"/>
    </location>
</feature>
<protein>
    <recommendedName>
        <fullName evidence="4">Flo11</fullName>
    </recommendedName>
</protein>
<feature type="compositionally biased region" description="Polar residues" evidence="1">
    <location>
        <begin position="812"/>
        <end position="826"/>
    </location>
</feature>
<feature type="compositionally biased region" description="Polar residues" evidence="1">
    <location>
        <begin position="885"/>
        <end position="896"/>
    </location>
</feature>
<feature type="compositionally biased region" description="Low complexity" evidence="1">
    <location>
        <begin position="582"/>
        <end position="594"/>
    </location>
</feature>
<feature type="region of interest" description="Disordered" evidence="1">
    <location>
        <begin position="306"/>
        <end position="356"/>
    </location>
</feature>
<accession>A0A444S4C5</accession>
<gene>
    <name evidence="2" type="ORF">VDGE_08560</name>
</gene>
<feature type="compositionally biased region" description="Polar residues" evidence="1">
    <location>
        <begin position="600"/>
        <end position="611"/>
    </location>
</feature>
<feature type="region of interest" description="Disordered" evidence="1">
    <location>
        <begin position="1169"/>
        <end position="1406"/>
    </location>
</feature>
<feature type="compositionally biased region" description="Basic and acidic residues" evidence="1">
    <location>
        <begin position="1031"/>
        <end position="1040"/>
    </location>
</feature>
<feature type="compositionally biased region" description="Basic and acidic residues" evidence="1">
    <location>
        <begin position="873"/>
        <end position="883"/>
    </location>
</feature>
<organism evidence="2 3">
    <name type="scientific">Verticillium dahliae</name>
    <name type="common">Verticillium wilt</name>
    <dbReference type="NCBI Taxonomy" id="27337"/>
    <lineage>
        <taxon>Eukaryota</taxon>
        <taxon>Fungi</taxon>
        <taxon>Dikarya</taxon>
        <taxon>Ascomycota</taxon>
        <taxon>Pezizomycotina</taxon>
        <taxon>Sordariomycetes</taxon>
        <taxon>Hypocreomycetidae</taxon>
        <taxon>Glomerellales</taxon>
        <taxon>Plectosphaerellaceae</taxon>
        <taxon>Verticillium</taxon>
    </lineage>
</organism>
<evidence type="ECO:0008006" key="4">
    <source>
        <dbReference type="Google" id="ProtNLM"/>
    </source>
</evidence>
<feature type="compositionally biased region" description="Low complexity" evidence="1">
    <location>
        <begin position="514"/>
        <end position="523"/>
    </location>
</feature>
<evidence type="ECO:0000313" key="2">
    <source>
        <dbReference type="EMBL" id="RXG48261.1"/>
    </source>
</evidence>
<feature type="compositionally biased region" description="Polar residues" evidence="1">
    <location>
        <begin position="926"/>
        <end position="937"/>
    </location>
</feature>